<keyword evidence="9 13" id="KW-0472">Membrane</keyword>
<dbReference type="FunFam" id="2.60.40.60:FF:000004">
    <property type="entry name" value="Protocadherin 1 gamma 2"/>
    <property type="match status" value="1"/>
</dbReference>
<keyword evidence="7" id="KW-0130">Cell adhesion</keyword>
<evidence type="ECO:0000256" key="13">
    <source>
        <dbReference type="SAM" id="Phobius"/>
    </source>
</evidence>
<keyword evidence="5" id="KW-0677">Repeat</keyword>
<dbReference type="KEGG" id="asn:102385488"/>
<evidence type="ECO:0000256" key="12">
    <source>
        <dbReference type="SAM" id="MobiDB-lite"/>
    </source>
</evidence>
<dbReference type="InterPro" id="IPR002126">
    <property type="entry name" value="Cadherin-like_dom"/>
</dbReference>
<dbReference type="PANTHER" id="PTHR24028:SF46">
    <property type="entry name" value="PROTOCADHERIN-8"/>
    <property type="match status" value="1"/>
</dbReference>
<keyword evidence="15" id="KW-1185">Reference proteome</keyword>
<feature type="domain" description="Cadherin" evidence="14">
    <location>
        <begin position="7"/>
        <end position="111"/>
    </location>
</feature>
<proteinExistence type="predicted"/>
<protein>
    <submittedName>
        <fullName evidence="16">LOW QUALITY PROTEIN: protocadherin-8-like</fullName>
    </submittedName>
</protein>
<dbReference type="Gene3D" id="2.60.40.60">
    <property type="entry name" value="Cadherins"/>
    <property type="match status" value="3"/>
</dbReference>
<dbReference type="InterPro" id="IPR015919">
    <property type="entry name" value="Cadherin-like_sf"/>
</dbReference>
<keyword evidence="8 13" id="KW-1133">Transmembrane helix</keyword>
<dbReference type="PROSITE" id="PS50268">
    <property type="entry name" value="CADHERIN_2"/>
    <property type="match status" value="3"/>
</dbReference>
<organism evidence="15 16">
    <name type="scientific">Alligator sinensis</name>
    <name type="common">Chinese alligator</name>
    <dbReference type="NCBI Taxonomy" id="38654"/>
    <lineage>
        <taxon>Eukaryota</taxon>
        <taxon>Metazoa</taxon>
        <taxon>Chordata</taxon>
        <taxon>Craniata</taxon>
        <taxon>Vertebrata</taxon>
        <taxon>Euteleostomi</taxon>
        <taxon>Archelosauria</taxon>
        <taxon>Archosauria</taxon>
        <taxon>Crocodylia</taxon>
        <taxon>Alligatoridae</taxon>
        <taxon>Alligatorinae</taxon>
        <taxon>Alligator</taxon>
    </lineage>
</organism>
<evidence type="ECO:0000256" key="9">
    <source>
        <dbReference type="ARBA" id="ARBA00023136"/>
    </source>
</evidence>
<dbReference type="AlphaFoldDB" id="A0A1U7RC93"/>
<reference evidence="16" key="1">
    <citation type="submission" date="2025-08" db="UniProtKB">
        <authorList>
            <consortium name="RefSeq"/>
        </authorList>
    </citation>
    <scope>IDENTIFICATION</scope>
</reference>
<evidence type="ECO:0000256" key="1">
    <source>
        <dbReference type="ARBA" id="ARBA00004251"/>
    </source>
</evidence>
<dbReference type="GO" id="GO:0005509">
    <property type="term" value="F:calcium ion binding"/>
    <property type="evidence" value="ECO:0007669"/>
    <property type="project" value="UniProtKB-UniRule"/>
</dbReference>
<sequence>MKSGSPEPGPGVLYVSEAAPRDSFVALVSTWDRDSGANGQVRCTLHGHEHFALRRAYGDSYVLVTAAALDREHLPEYNLTLVAEDLGTPPFRTVRPYTVRLRDENDNAPLFAPPPLGRVAVPENNPPGAYLATVLARDPDLGPNGKVTYRLLEAQVAGAPISAYVSLDPTTGVLRALCTLDYEALQVLELEVEACDAGTPTWCSQSHVHVHVPDGNDHAPEIVAPPLVNSSAELPLPCHAPPGFLIAHIAAQDEDEGPNAELSYSIVAVAHDPFALHEHTGVLWLRRRLRGGEVQAALPLVIMVQDGGRPTLSCTATLQLIPTDVLPSRVETVVPQLLAEEQPPQPGLDPFMVFIVVLAGGCCLLLAAIIGVVSTCGKSVSGCKGRPREQMRDLEGRWLKGLDPLAGSPSAGHQVDFCQLAVSPGVEHPFDDPCSEDGSCESLCHSTQERKGTVDSQDQVLISSHSSHTCKEGLSASSLSAHSTPDQFSVKDSGKGDSEFNDSDSDVSGEGLKKTPSQITEKQLVLWPVKVEGLARMQKNTVVLIPTSSRKAKCFLHVTEMVI</sequence>
<evidence type="ECO:0000256" key="11">
    <source>
        <dbReference type="PROSITE-ProRule" id="PRU00043"/>
    </source>
</evidence>
<evidence type="ECO:0000259" key="14">
    <source>
        <dbReference type="PROSITE" id="PS50268"/>
    </source>
</evidence>
<dbReference type="GeneID" id="102385488"/>
<dbReference type="eggNOG" id="KOG3594">
    <property type="taxonomic scope" value="Eukaryota"/>
</dbReference>
<feature type="compositionally biased region" description="Polar residues" evidence="12">
    <location>
        <begin position="475"/>
        <end position="487"/>
    </location>
</feature>
<keyword evidence="3 13" id="KW-0812">Transmembrane</keyword>
<keyword evidence="6 11" id="KW-0106">Calcium</keyword>
<evidence type="ECO:0000256" key="5">
    <source>
        <dbReference type="ARBA" id="ARBA00022737"/>
    </source>
</evidence>
<feature type="region of interest" description="Disordered" evidence="12">
    <location>
        <begin position="473"/>
        <end position="515"/>
    </location>
</feature>
<accession>A0A1U7RC93</accession>
<feature type="transmembrane region" description="Helical" evidence="13">
    <location>
        <begin position="351"/>
        <end position="376"/>
    </location>
</feature>
<evidence type="ECO:0000256" key="10">
    <source>
        <dbReference type="ARBA" id="ARBA00023180"/>
    </source>
</evidence>
<evidence type="ECO:0000256" key="4">
    <source>
        <dbReference type="ARBA" id="ARBA00022729"/>
    </source>
</evidence>
<evidence type="ECO:0000313" key="15">
    <source>
        <dbReference type="Proteomes" id="UP000189705"/>
    </source>
</evidence>
<dbReference type="InterPro" id="IPR020894">
    <property type="entry name" value="Cadherin_CS"/>
</dbReference>
<dbReference type="PANTHER" id="PTHR24028">
    <property type="entry name" value="CADHERIN-87A"/>
    <property type="match status" value="1"/>
</dbReference>
<keyword evidence="4" id="KW-0732">Signal</keyword>
<dbReference type="GO" id="GO:0005886">
    <property type="term" value="C:plasma membrane"/>
    <property type="evidence" value="ECO:0007669"/>
    <property type="project" value="UniProtKB-SubCell"/>
</dbReference>
<evidence type="ECO:0000256" key="6">
    <source>
        <dbReference type="ARBA" id="ARBA00022837"/>
    </source>
</evidence>
<dbReference type="SMART" id="SM00112">
    <property type="entry name" value="CA"/>
    <property type="match status" value="3"/>
</dbReference>
<feature type="domain" description="Cadherin" evidence="14">
    <location>
        <begin position="113"/>
        <end position="222"/>
    </location>
</feature>
<dbReference type="Pfam" id="PF00028">
    <property type="entry name" value="Cadherin"/>
    <property type="match status" value="3"/>
</dbReference>
<dbReference type="SUPFAM" id="SSF49313">
    <property type="entry name" value="Cadherin-like"/>
    <property type="match status" value="3"/>
</dbReference>
<dbReference type="Proteomes" id="UP000189705">
    <property type="component" value="Unplaced"/>
</dbReference>
<feature type="domain" description="Cadherin" evidence="14">
    <location>
        <begin position="228"/>
        <end position="337"/>
    </location>
</feature>
<dbReference type="FunFam" id="2.60.40.60:FF:000001">
    <property type="entry name" value="Protocadherin alpha 2"/>
    <property type="match status" value="1"/>
</dbReference>
<dbReference type="PROSITE" id="PS00232">
    <property type="entry name" value="CADHERIN_1"/>
    <property type="match status" value="2"/>
</dbReference>
<evidence type="ECO:0000256" key="3">
    <source>
        <dbReference type="ARBA" id="ARBA00022692"/>
    </source>
</evidence>
<dbReference type="GO" id="GO:0007156">
    <property type="term" value="P:homophilic cell adhesion via plasma membrane adhesion molecules"/>
    <property type="evidence" value="ECO:0007669"/>
    <property type="project" value="InterPro"/>
</dbReference>
<keyword evidence="10" id="KW-0325">Glycoprotein</keyword>
<evidence type="ECO:0000256" key="2">
    <source>
        <dbReference type="ARBA" id="ARBA00022475"/>
    </source>
</evidence>
<dbReference type="CDD" id="cd11304">
    <property type="entry name" value="Cadherin_repeat"/>
    <property type="match status" value="3"/>
</dbReference>
<dbReference type="RefSeq" id="XP_006017367.2">
    <property type="nucleotide sequence ID" value="XM_006017305.3"/>
</dbReference>
<dbReference type="PRINTS" id="PR00205">
    <property type="entry name" value="CADHERIN"/>
</dbReference>
<evidence type="ECO:0000256" key="7">
    <source>
        <dbReference type="ARBA" id="ARBA00022889"/>
    </source>
</evidence>
<dbReference type="InParanoid" id="A0A1U7RC93"/>
<keyword evidence="2" id="KW-1003">Cell membrane</keyword>
<comment type="subcellular location">
    <subcellularLocation>
        <location evidence="1">Cell membrane</location>
        <topology evidence="1">Single-pass type I membrane protein</topology>
    </subcellularLocation>
</comment>
<dbReference type="InterPro" id="IPR050174">
    <property type="entry name" value="Protocadherin/Cadherin-CA"/>
</dbReference>
<name>A0A1U7RC93_ALLSI</name>
<gene>
    <name evidence="16" type="primary">LOC102385488</name>
</gene>
<dbReference type="FunFam" id="2.60.40.60:FF:000003">
    <property type="entry name" value="Protocadherin alpha 2"/>
    <property type="match status" value="1"/>
</dbReference>
<evidence type="ECO:0000313" key="16">
    <source>
        <dbReference type="RefSeq" id="XP_006017367.2"/>
    </source>
</evidence>
<evidence type="ECO:0000256" key="8">
    <source>
        <dbReference type="ARBA" id="ARBA00022989"/>
    </source>
</evidence>